<evidence type="ECO:0008006" key="4">
    <source>
        <dbReference type="Google" id="ProtNLM"/>
    </source>
</evidence>
<dbReference type="EnsemblMetazoa" id="OVOC12217.1">
    <property type="protein sequence ID" value="OVOC12217.1"/>
    <property type="gene ID" value="WBGene00249026"/>
</dbReference>
<organism evidence="2 3">
    <name type="scientific">Onchocerca volvulus</name>
    <dbReference type="NCBI Taxonomy" id="6282"/>
    <lineage>
        <taxon>Eukaryota</taxon>
        <taxon>Metazoa</taxon>
        <taxon>Ecdysozoa</taxon>
        <taxon>Nematoda</taxon>
        <taxon>Chromadorea</taxon>
        <taxon>Rhabditida</taxon>
        <taxon>Spirurina</taxon>
        <taxon>Spiruromorpha</taxon>
        <taxon>Filarioidea</taxon>
        <taxon>Onchocercidae</taxon>
        <taxon>Onchocerca</taxon>
    </lineage>
</organism>
<dbReference type="EMBL" id="CMVM020000406">
    <property type="status" value="NOT_ANNOTATED_CDS"/>
    <property type="molecule type" value="Genomic_DNA"/>
</dbReference>
<evidence type="ECO:0000313" key="3">
    <source>
        <dbReference type="Proteomes" id="UP000024404"/>
    </source>
</evidence>
<dbReference type="Proteomes" id="UP000024404">
    <property type="component" value="Unassembled WGS sequence"/>
</dbReference>
<proteinExistence type="predicted"/>
<evidence type="ECO:0000313" key="2">
    <source>
        <dbReference type="EnsemblMetazoa" id="OVOC12217.1"/>
    </source>
</evidence>
<reference evidence="2" key="2">
    <citation type="submission" date="2022-06" db="UniProtKB">
        <authorList>
            <consortium name="EnsemblMetazoa"/>
        </authorList>
    </citation>
    <scope>IDENTIFICATION</scope>
</reference>
<feature type="signal peptide" evidence="1">
    <location>
        <begin position="1"/>
        <end position="17"/>
    </location>
</feature>
<reference evidence="3" key="1">
    <citation type="submission" date="2013-10" db="EMBL/GenBank/DDBJ databases">
        <title>Genome sequencing of Onchocerca volvulus.</title>
        <authorList>
            <person name="Cotton J."/>
            <person name="Tsai J."/>
            <person name="Stanley E."/>
            <person name="Tracey A."/>
            <person name="Holroyd N."/>
            <person name="Lustigman S."/>
            <person name="Berriman M."/>
        </authorList>
    </citation>
    <scope>NUCLEOTIDE SEQUENCE</scope>
</reference>
<dbReference type="OMA" id="INGAKCW"/>
<feature type="chain" id="PRO_5035865135" description="Activin types I and II receptor domain-containing protein" evidence="1">
    <location>
        <begin position="18"/>
        <end position="287"/>
    </location>
</feature>
<accession>A0A8R1TMC0</accession>
<name>A0A8R1TMC0_ONCVO</name>
<dbReference type="AlphaFoldDB" id="A0A8R1TMC0"/>
<sequence>MKQLGIIILFLNRYSQSLFCYDCYDTGPSNEKCVKSKNCTGEACLLYEGEDMLLTTAFCLLNLPNHYYKQNKINDAKCWMEEDGKGKHCICSENFCNKLRDRRIPLQGNLPLINASMINYNPLIDYDYTNENEPDFKFDLLNLDNHKNVFADESLSQDLIPIEMENSDYKDKDVLELSLREPIGSTLSSSLSLSDDNEYYQLPTTNYTTTKHIFDQNTRFYGASEEEIKKDQSDDKLITHVINPDQMLQEIKKDLSISNLASTNTMRSFRYFIIIMLCLKLFSIFYS</sequence>
<evidence type="ECO:0000256" key="1">
    <source>
        <dbReference type="SAM" id="SignalP"/>
    </source>
</evidence>
<protein>
    <recommendedName>
        <fullName evidence="4">Activin types I and II receptor domain-containing protein</fullName>
    </recommendedName>
</protein>
<keyword evidence="1" id="KW-0732">Signal</keyword>
<keyword evidence="3" id="KW-1185">Reference proteome</keyword>